<keyword evidence="5" id="KW-1185">Reference proteome</keyword>
<dbReference type="PANTHER" id="PTHR47936">
    <property type="entry name" value="PPR_LONG DOMAIN-CONTAINING PROTEIN"/>
    <property type="match status" value="1"/>
</dbReference>
<dbReference type="Gene3D" id="1.25.40.10">
    <property type="entry name" value="Tetratricopeptide repeat domain"/>
    <property type="match status" value="3"/>
</dbReference>
<sequence>MIRRKVTPNSITSNIVISGLSWCCSTSVVTYNTLIDGYCKMGRVGKMYKADALLKEMISSKIYPNEITFNSLIDGYCKDENTSAAIKLFKEMKRQACDALSIKNEMMGLNLKPSIVTYNALINGFSKKGMFNEAKVLFDNIADHGLFLNVITFNILMDAYCKFREIEKAIRLHGFMLETTIQPNISTYNCLNKGVPADLMTYNILIGALCREEESRKAVRLLHEMFEMGVRPSHLTNNMTEDKK</sequence>
<organism evidence="4 5">
    <name type="scientific">Protea cynaroides</name>
    <dbReference type="NCBI Taxonomy" id="273540"/>
    <lineage>
        <taxon>Eukaryota</taxon>
        <taxon>Viridiplantae</taxon>
        <taxon>Streptophyta</taxon>
        <taxon>Embryophyta</taxon>
        <taxon>Tracheophyta</taxon>
        <taxon>Spermatophyta</taxon>
        <taxon>Magnoliopsida</taxon>
        <taxon>Proteales</taxon>
        <taxon>Proteaceae</taxon>
        <taxon>Protea</taxon>
    </lineage>
</organism>
<evidence type="ECO:0000256" key="2">
    <source>
        <dbReference type="ARBA" id="ARBA00022737"/>
    </source>
</evidence>
<dbReference type="InterPro" id="IPR002885">
    <property type="entry name" value="PPR_rpt"/>
</dbReference>
<dbReference type="GO" id="GO:0009507">
    <property type="term" value="C:chloroplast"/>
    <property type="evidence" value="ECO:0007669"/>
    <property type="project" value="TreeGrafter"/>
</dbReference>
<dbReference type="PROSITE" id="PS51375">
    <property type="entry name" value="PPR"/>
    <property type="match status" value="5"/>
</dbReference>
<evidence type="ECO:0000313" key="4">
    <source>
        <dbReference type="EMBL" id="KAJ4956507.1"/>
    </source>
</evidence>
<evidence type="ECO:0000256" key="1">
    <source>
        <dbReference type="ARBA" id="ARBA00007626"/>
    </source>
</evidence>
<feature type="repeat" description="PPR" evidence="3">
    <location>
        <begin position="114"/>
        <end position="148"/>
    </location>
</feature>
<dbReference type="PANTHER" id="PTHR47936:SF7">
    <property type="entry name" value="TETRATRICOPEPTIDE-LIKE HELICAL DOMAIN SUPERFAMILY"/>
    <property type="match status" value="1"/>
</dbReference>
<dbReference type="Pfam" id="PF13041">
    <property type="entry name" value="PPR_2"/>
    <property type="match status" value="3"/>
</dbReference>
<name>A0A9Q0JYV0_9MAGN</name>
<dbReference type="InterPro" id="IPR011990">
    <property type="entry name" value="TPR-like_helical_dom_sf"/>
</dbReference>
<keyword evidence="2" id="KW-0677">Repeat</keyword>
<evidence type="ECO:0000313" key="5">
    <source>
        <dbReference type="Proteomes" id="UP001141806"/>
    </source>
</evidence>
<dbReference type="GO" id="GO:0031930">
    <property type="term" value="P:mitochondria-nucleus signaling pathway"/>
    <property type="evidence" value="ECO:0007669"/>
    <property type="project" value="TreeGrafter"/>
</dbReference>
<comment type="similarity">
    <text evidence="1">Belongs to the PPR family. P subfamily.</text>
</comment>
<reference evidence="4" key="1">
    <citation type="journal article" date="2023" name="Plant J.">
        <title>The genome of the king protea, Protea cynaroides.</title>
        <authorList>
            <person name="Chang J."/>
            <person name="Duong T.A."/>
            <person name="Schoeman C."/>
            <person name="Ma X."/>
            <person name="Roodt D."/>
            <person name="Barker N."/>
            <person name="Li Z."/>
            <person name="Van de Peer Y."/>
            <person name="Mizrachi E."/>
        </authorList>
    </citation>
    <scope>NUCLEOTIDE SEQUENCE</scope>
    <source>
        <tissue evidence="4">Young leaves</tissue>
    </source>
</reference>
<dbReference type="NCBIfam" id="TIGR00756">
    <property type="entry name" value="PPR"/>
    <property type="match status" value="5"/>
</dbReference>
<dbReference type="GO" id="GO:0010019">
    <property type="term" value="P:chloroplast-nucleus signaling pathway"/>
    <property type="evidence" value="ECO:0007669"/>
    <property type="project" value="TreeGrafter"/>
</dbReference>
<feature type="repeat" description="PPR" evidence="3">
    <location>
        <begin position="198"/>
        <end position="232"/>
    </location>
</feature>
<evidence type="ECO:0008006" key="6">
    <source>
        <dbReference type="Google" id="ProtNLM"/>
    </source>
</evidence>
<dbReference type="Proteomes" id="UP001141806">
    <property type="component" value="Unassembled WGS sequence"/>
</dbReference>
<evidence type="ECO:0000256" key="3">
    <source>
        <dbReference type="PROSITE-ProRule" id="PRU00708"/>
    </source>
</evidence>
<proteinExistence type="inferred from homology"/>
<feature type="repeat" description="PPR" evidence="3">
    <location>
        <begin position="27"/>
        <end position="64"/>
    </location>
</feature>
<dbReference type="AlphaFoldDB" id="A0A9Q0JYV0"/>
<comment type="caution">
    <text evidence="4">The sequence shown here is derived from an EMBL/GenBank/DDBJ whole genome shotgun (WGS) entry which is preliminary data.</text>
</comment>
<protein>
    <recommendedName>
        <fullName evidence="6">Pentatricopeptide repeat-containing protein</fullName>
    </recommendedName>
</protein>
<accession>A0A9Q0JYV0</accession>
<feature type="repeat" description="PPR" evidence="3">
    <location>
        <begin position="65"/>
        <end position="99"/>
    </location>
</feature>
<dbReference type="OrthoDB" id="185373at2759"/>
<gene>
    <name evidence="4" type="ORF">NE237_013290</name>
</gene>
<feature type="repeat" description="PPR" evidence="3">
    <location>
        <begin position="149"/>
        <end position="183"/>
    </location>
</feature>
<dbReference type="EMBL" id="JAMYWD010000011">
    <property type="protein sequence ID" value="KAJ4956507.1"/>
    <property type="molecule type" value="Genomic_DNA"/>
</dbReference>